<protein>
    <recommendedName>
        <fullName evidence="3">RloB-like protein</fullName>
    </recommendedName>
</protein>
<dbReference type="PATRIC" id="fig|483937.3.peg.5405"/>
<dbReference type="Pfam" id="PF13707">
    <property type="entry name" value="RloB"/>
    <property type="match status" value="1"/>
</dbReference>
<reference evidence="1 2" key="1">
    <citation type="submission" date="2015-08" db="EMBL/GenBank/DDBJ databases">
        <title>Genomes of Paenibacillus riograndensis.</title>
        <authorList>
            <person name="Sant'Anna F.H."/>
            <person name="Souza R."/>
            <person name="Ambrosini A."/>
            <person name="Bach E."/>
            <person name="Fernandes G."/>
            <person name="Balsanelli E."/>
            <person name="Baura V.A."/>
            <person name="Pedrosa F.O."/>
            <person name="Souza E.M."/>
            <person name="Passaglia L."/>
        </authorList>
    </citation>
    <scope>NUCLEOTIDE SEQUENCE [LARGE SCALE GENOMIC DNA]</scope>
    <source>
        <strain evidence="1 2">CAS34</strain>
    </source>
</reference>
<proteinExistence type="predicted"/>
<comment type="caution">
    <text evidence="1">The sequence shown here is derived from an EMBL/GenBank/DDBJ whole genome shotgun (WGS) entry which is preliminary data.</text>
</comment>
<evidence type="ECO:0000313" key="1">
    <source>
        <dbReference type="EMBL" id="KWX80527.1"/>
    </source>
</evidence>
<gene>
    <name evidence="1" type="ORF">AMQ84_03505</name>
</gene>
<dbReference type="EMBL" id="LIRB01000099">
    <property type="protein sequence ID" value="KWX80527.1"/>
    <property type="molecule type" value="Genomic_DNA"/>
</dbReference>
<dbReference type="Proteomes" id="UP000070475">
    <property type="component" value="Unassembled WGS sequence"/>
</dbReference>
<accession>A0A132UA22</accession>
<keyword evidence="2" id="KW-1185">Reference proteome</keyword>
<dbReference type="InterPro" id="IPR025591">
    <property type="entry name" value="RloB"/>
</dbReference>
<organism evidence="1 2">
    <name type="scientific">Paenibacillus riograndensis</name>
    <dbReference type="NCBI Taxonomy" id="483937"/>
    <lineage>
        <taxon>Bacteria</taxon>
        <taxon>Bacillati</taxon>
        <taxon>Bacillota</taxon>
        <taxon>Bacilli</taxon>
        <taxon>Bacillales</taxon>
        <taxon>Paenibacillaceae</taxon>
        <taxon>Paenibacillus</taxon>
        <taxon>Paenibacillus sonchi group</taxon>
    </lineage>
</organism>
<dbReference type="AlphaFoldDB" id="A0A132UA22"/>
<evidence type="ECO:0000313" key="2">
    <source>
        <dbReference type="Proteomes" id="UP000070475"/>
    </source>
</evidence>
<evidence type="ECO:0008006" key="3">
    <source>
        <dbReference type="Google" id="ProtNLM"/>
    </source>
</evidence>
<dbReference type="OrthoDB" id="2080274at2"/>
<sequence>MYLDHVAKLIKIFPRRVIVFNSIIDNPQRLHKTSYEEYDNAALFDYDFKEEEFRRNIEICDKLDKKYASVKSRPAKRVYHAFSNVNFDLWLILHKIDFNKSVSANHEYLKDLRRVYNLEKDADIKSEKLISKVLEQITLDDVKSAIGRADKIRNQKMYTDHINIGSSICYPNPDFSIHNFIKEVLVNCGEMIG</sequence>
<name>A0A132UA22_9BACL</name>